<dbReference type="EMBL" id="BAAAHQ010000023">
    <property type="protein sequence ID" value="GAA0937680.1"/>
    <property type="molecule type" value="Genomic_DNA"/>
</dbReference>
<comment type="caution">
    <text evidence="2">The sequence shown here is derived from an EMBL/GenBank/DDBJ whole genome shotgun (WGS) entry which is preliminary data.</text>
</comment>
<sequence>MAFEEKRAWVMMVVSVGAYTIYVVTILSRAGEGPLADVAYAGTLLWTIGGAIVAAIVAHIAMAVAGGHGADRTDERDREINQVSERIGQSILAIGALAVLVMAIAELRHFWIANAVCLAFVLSSVLSSFAKIMAYRKGGFQTW</sequence>
<proteinExistence type="predicted"/>
<keyword evidence="1" id="KW-0472">Membrane</keyword>
<keyword evidence="1" id="KW-0812">Transmembrane</keyword>
<dbReference type="RefSeq" id="WP_343952138.1">
    <property type="nucleotide sequence ID" value="NZ_BAAAHQ010000023.1"/>
</dbReference>
<protein>
    <recommendedName>
        <fullName evidence="4">Integral membrane protein</fullName>
    </recommendedName>
</protein>
<accession>A0ABP4AJK4</accession>
<feature type="transmembrane region" description="Helical" evidence="1">
    <location>
        <begin position="111"/>
        <end position="130"/>
    </location>
</feature>
<evidence type="ECO:0000313" key="3">
    <source>
        <dbReference type="Proteomes" id="UP001501578"/>
    </source>
</evidence>
<feature type="transmembrane region" description="Helical" evidence="1">
    <location>
        <begin position="7"/>
        <end position="27"/>
    </location>
</feature>
<evidence type="ECO:0000256" key="1">
    <source>
        <dbReference type="SAM" id="Phobius"/>
    </source>
</evidence>
<feature type="transmembrane region" description="Helical" evidence="1">
    <location>
        <begin position="87"/>
        <end position="105"/>
    </location>
</feature>
<evidence type="ECO:0000313" key="2">
    <source>
        <dbReference type="EMBL" id="GAA0937680.1"/>
    </source>
</evidence>
<feature type="transmembrane region" description="Helical" evidence="1">
    <location>
        <begin position="39"/>
        <end position="66"/>
    </location>
</feature>
<organism evidence="2 3">
    <name type="scientific">Nonomuraea longicatena</name>
    <dbReference type="NCBI Taxonomy" id="83682"/>
    <lineage>
        <taxon>Bacteria</taxon>
        <taxon>Bacillati</taxon>
        <taxon>Actinomycetota</taxon>
        <taxon>Actinomycetes</taxon>
        <taxon>Streptosporangiales</taxon>
        <taxon>Streptosporangiaceae</taxon>
        <taxon>Nonomuraea</taxon>
    </lineage>
</organism>
<keyword evidence="1" id="KW-1133">Transmembrane helix</keyword>
<gene>
    <name evidence="2" type="ORF">GCM10009560_47200</name>
</gene>
<reference evidence="3" key="1">
    <citation type="journal article" date="2019" name="Int. J. Syst. Evol. Microbiol.">
        <title>The Global Catalogue of Microorganisms (GCM) 10K type strain sequencing project: providing services to taxonomists for standard genome sequencing and annotation.</title>
        <authorList>
            <consortium name="The Broad Institute Genomics Platform"/>
            <consortium name="The Broad Institute Genome Sequencing Center for Infectious Disease"/>
            <person name="Wu L."/>
            <person name="Ma J."/>
        </authorList>
    </citation>
    <scope>NUCLEOTIDE SEQUENCE [LARGE SCALE GENOMIC DNA]</scope>
    <source>
        <strain evidence="3">JCM 11136</strain>
    </source>
</reference>
<keyword evidence="3" id="KW-1185">Reference proteome</keyword>
<name>A0ABP4AJK4_9ACTN</name>
<dbReference type="Proteomes" id="UP001501578">
    <property type="component" value="Unassembled WGS sequence"/>
</dbReference>
<evidence type="ECO:0008006" key="4">
    <source>
        <dbReference type="Google" id="ProtNLM"/>
    </source>
</evidence>